<evidence type="ECO:0000313" key="2">
    <source>
        <dbReference type="EMBL" id="MTH30353.1"/>
    </source>
</evidence>
<feature type="non-terminal residue" evidence="2">
    <location>
        <position position="1"/>
    </location>
</feature>
<dbReference type="Proteomes" id="UP000488936">
    <property type="component" value="Unassembled WGS sequence"/>
</dbReference>
<sequence length="252" mass="28979">PKSLAQIKPEYPGAEFNFGRFADYINDLLDRDGLAISELYFKAAISKVIMFRAVEKMVSDAPWYDGGYRAQTVTYSIAYLSALFQYSGLVFNFESIWKEQALPKALIKILENITQKVYKRITNPPSGHANISQWTKQESCWLAVKDLAIDIDEIDESLCVTVQEKLYKRKEDSQNKKIDNDIDKQVKVLEITDEVWIKMYDYFKNNKSVKRLSSKQIGILESRANGRIIVPSEMQSKILFMIYETALDEGAI</sequence>
<comment type="caution">
    <text evidence="2">The sequence shown here is derived from an EMBL/GenBank/DDBJ whole genome shotgun (WGS) entry which is preliminary data.</text>
</comment>
<dbReference type="Pfam" id="PF10592">
    <property type="entry name" value="AIPR"/>
    <property type="match status" value="1"/>
</dbReference>
<proteinExistence type="predicted"/>
<protein>
    <submittedName>
        <fullName evidence="2">Abortive phage infection protein</fullName>
    </submittedName>
</protein>
<reference evidence="2 3" key="1">
    <citation type="journal article" date="2006" name="Int. J. Syst. Evol. Microbiol.">
        <title>Myroides pelagicus sp. nov., isolated from seawater in Thailand.</title>
        <authorList>
            <person name="Yoon J."/>
            <person name="Maneerat S."/>
            <person name="Kawai F."/>
            <person name="Yokota A."/>
        </authorList>
    </citation>
    <scope>NUCLEOTIDE SEQUENCE [LARGE SCALE GENOMIC DNA]</scope>
    <source>
        <strain evidence="2 3">SM1T</strain>
    </source>
</reference>
<dbReference type="EMBL" id="WMJY01000023">
    <property type="protein sequence ID" value="MTH30353.1"/>
    <property type="molecule type" value="Genomic_DNA"/>
</dbReference>
<dbReference type="AlphaFoldDB" id="A0A7K1GPM3"/>
<gene>
    <name evidence="2" type="ORF">GJV77_10640</name>
</gene>
<organism evidence="2 3">
    <name type="scientific">Myroides pelagicus</name>
    <dbReference type="NCBI Taxonomy" id="270914"/>
    <lineage>
        <taxon>Bacteria</taxon>
        <taxon>Pseudomonadati</taxon>
        <taxon>Bacteroidota</taxon>
        <taxon>Flavobacteriia</taxon>
        <taxon>Flavobacteriales</taxon>
        <taxon>Flavobacteriaceae</taxon>
        <taxon>Myroides</taxon>
    </lineage>
</organism>
<dbReference type="InterPro" id="IPR018891">
    <property type="entry name" value="AIPR_C"/>
</dbReference>
<feature type="domain" description="Abortive phage infection protein C-terminal" evidence="1">
    <location>
        <begin position="32"/>
        <end position="125"/>
    </location>
</feature>
<accession>A0A7K1GPM3</accession>
<dbReference type="RefSeq" id="WP_193563679.1">
    <property type="nucleotide sequence ID" value="NZ_WMJY01000023.1"/>
</dbReference>
<keyword evidence="3" id="KW-1185">Reference proteome</keyword>
<name>A0A7K1GPM3_9FLAO</name>
<evidence type="ECO:0000259" key="1">
    <source>
        <dbReference type="Pfam" id="PF10592"/>
    </source>
</evidence>
<evidence type="ECO:0000313" key="3">
    <source>
        <dbReference type="Proteomes" id="UP000488936"/>
    </source>
</evidence>